<gene>
    <name evidence="1" type="ORF">COCMIDRAFT_100460</name>
</gene>
<dbReference type="RefSeq" id="XP_007689927.1">
    <property type="nucleotide sequence ID" value="XM_007691737.1"/>
</dbReference>
<accession>W6YVY1</accession>
<dbReference type="EMBL" id="KI964025">
    <property type="protein sequence ID" value="EUC43577.1"/>
    <property type="molecule type" value="Genomic_DNA"/>
</dbReference>
<dbReference type="Proteomes" id="UP000054032">
    <property type="component" value="Unassembled WGS sequence"/>
</dbReference>
<dbReference type="HOGENOM" id="CLU_3092836_0_0_1"/>
<feature type="non-terminal residue" evidence="1">
    <location>
        <position position="1"/>
    </location>
</feature>
<name>W6YVY1_COCMI</name>
<dbReference type="GeneID" id="19117680"/>
<evidence type="ECO:0000313" key="2">
    <source>
        <dbReference type="Proteomes" id="UP000054032"/>
    </source>
</evidence>
<keyword evidence="2" id="KW-1185">Reference proteome</keyword>
<evidence type="ECO:0000313" key="1">
    <source>
        <dbReference type="EMBL" id="EUC43577.1"/>
    </source>
</evidence>
<proteinExistence type="predicted"/>
<protein>
    <submittedName>
        <fullName evidence="1">Uncharacterized protein</fullName>
    </submittedName>
</protein>
<dbReference type="AlphaFoldDB" id="W6YVY1"/>
<dbReference type="KEGG" id="bor:COCMIDRAFT_100460"/>
<organism evidence="1 2">
    <name type="scientific">Bipolaris oryzae ATCC 44560</name>
    <dbReference type="NCBI Taxonomy" id="930090"/>
    <lineage>
        <taxon>Eukaryota</taxon>
        <taxon>Fungi</taxon>
        <taxon>Dikarya</taxon>
        <taxon>Ascomycota</taxon>
        <taxon>Pezizomycotina</taxon>
        <taxon>Dothideomycetes</taxon>
        <taxon>Pleosporomycetidae</taxon>
        <taxon>Pleosporales</taxon>
        <taxon>Pleosporineae</taxon>
        <taxon>Pleosporaceae</taxon>
        <taxon>Bipolaris</taxon>
    </lineage>
</organism>
<sequence length="52" mass="5710">GVPLGSGSKLGIHSFTLRLPASAILFRPAKLEHYSTVTTLQENHVTWITEHP</sequence>
<reference evidence="1 2" key="1">
    <citation type="journal article" date="2013" name="PLoS Genet.">
        <title>Comparative genome structure, secondary metabolite, and effector coding capacity across Cochliobolus pathogens.</title>
        <authorList>
            <person name="Condon B.J."/>
            <person name="Leng Y."/>
            <person name="Wu D."/>
            <person name="Bushley K.E."/>
            <person name="Ohm R.A."/>
            <person name="Otillar R."/>
            <person name="Martin J."/>
            <person name="Schackwitz W."/>
            <person name="Grimwood J."/>
            <person name="MohdZainudin N."/>
            <person name="Xue C."/>
            <person name="Wang R."/>
            <person name="Manning V.A."/>
            <person name="Dhillon B."/>
            <person name="Tu Z.J."/>
            <person name="Steffenson B.J."/>
            <person name="Salamov A."/>
            <person name="Sun H."/>
            <person name="Lowry S."/>
            <person name="LaButti K."/>
            <person name="Han J."/>
            <person name="Copeland A."/>
            <person name="Lindquist E."/>
            <person name="Barry K."/>
            <person name="Schmutz J."/>
            <person name="Baker S.E."/>
            <person name="Ciuffetti L.M."/>
            <person name="Grigoriev I.V."/>
            <person name="Zhong S."/>
            <person name="Turgeon B.G."/>
        </authorList>
    </citation>
    <scope>NUCLEOTIDE SEQUENCE [LARGE SCALE GENOMIC DNA]</scope>
    <source>
        <strain evidence="1 2">ATCC 44560</strain>
    </source>
</reference>